<dbReference type="NCBIfam" id="TIGR01272">
    <property type="entry name" value="gluP"/>
    <property type="match status" value="1"/>
</dbReference>
<feature type="transmembrane region" description="Helical" evidence="8">
    <location>
        <begin position="313"/>
        <end position="331"/>
    </location>
</feature>
<dbReference type="GO" id="GO:0055056">
    <property type="term" value="F:D-glucose transmembrane transporter activity"/>
    <property type="evidence" value="ECO:0007669"/>
    <property type="project" value="InterPro"/>
</dbReference>
<gene>
    <name evidence="10" type="ORF">EDD80_108145</name>
</gene>
<dbReference type="Gene3D" id="1.20.1250.20">
    <property type="entry name" value="MFS general substrate transporter like domains"/>
    <property type="match status" value="2"/>
</dbReference>
<dbReference type="PANTHER" id="PTHR43702:SF12">
    <property type="entry name" value="N-ACETYL GLUCOSAMINE TRANSPORTER NAGP"/>
    <property type="match status" value="1"/>
</dbReference>
<evidence type="ECO:0000256" key="1">
    <source>
        <dbReference type="ARBA" id="ARBA00003321"/>
    </source>
</evidence>
<dbReference type="EMBL" id="SMAD01000008">
    <property type="protein sequence ID" value="TCS86352.1"/>
    <property type="molecule type" value="Genomic_DNA"/>
</dbReference>
<evidence type="ECO:0000256" key="8">
    <source>
        <dbReference type="SAM" id="Phobius"/>
    </source>
</evidence>
<organism evidence="10 11">
    <name type="scientific">Anseongella ginsenosidimutans</name>
    <dbReference type="NCBI Taxonomy" id="496056"/>
    <lineage>
        <taxon>Bacteria</taxon>
        <taxon>Pseudomonadati</taxon>
        <taxon>Bacteroidota</taxon>
        <taxon>Sphingobacteriia</taxon>
        <taxon>Sphingobacteriales</taxon>
        <taxon>Sphingobacteriaceae</taxon>
        <taxon>Anseongella</taxon>
    </lineage>
</organism>
<comment type="subcellular location">
    <subcellularLocation>
        <location evidence="2">Cell inner membrane</location>
        <topology evidence="2">Multi-pass membrane protein</topology>
    </subcellularLocation>
</comment>
<comment type="similarity">
    <text evidence="3">Belongs to the major facilitator superfamily. FHS transporter (TC 2.A.1.7) family.</text>
</comment>
<keyword evidence="5 8" id="KW-0812">Transmembrane</keyword>
<dbReference type="InterPro" id="IPR011701">
    <property type="entry name" value="MFS"/>
</dbReference>
<evidence type="ECO:0000259" key="9">
    <source>
        <dbReference type="PROSITE" id="PS50850"/>
    </source>
</evidence>
<dbReference type="InterPro" id="IPR020846">
    <property type="entry name" value="MFS_dom"/>
</dbReference>
<dbReference type="GO" id="GO:1904659">
    <property type="term" value="P:D-glucose transmembrane transport"/>
    <property type="evidence" value="ECO:0007669"/>
    <property type="project" value="InterPro"/>
</dbReference>
<accession>A0A4R3KPP4</accession>
<feature type="transmembrane region" description="Helical" evidence="8">
    <location>
        <begin position="74"/>
        <end position="93"/>
    </location>
</feature>
<feature type="domain" description="Major facilitator superfamily (MFS) profile" evidence="9">
    <location>
        <begin position="11"/>
        <end position="426"/>
    </location>
</feature>
<dbReference type="InterPro" id="IPR005964">
    <property type="entry name" value="Glc/Gal_transptr_bac"/>
</dbReference>
<feature type="transmembrane region" description="Helical" evidence="8">
    <location>
        <begin position="190"/>
        <end position="212"/>
    </location>
</feature>
<dbReference type="InterPro" id="IPR036259">
    <property type="entry name" value="MFS_trans_sf"/>
</dbReference>
<evidence type="ECO:0000313" key="10">
    <source>
        <dbReference type="EMBL" id="TCS86352.1"/>
    </source>
</evidence>
<evidence type="ECO:0000256" key="5">
    <source>
        <dbReference type="ARBA" id="ARBA00022692"/>
    </source>
</evidence>
<comment type="function">
    <text evidence="1">Intake of glucose and galactose.</text>
</comment>
<evidence type="ECO:0000256" key="2">
    <source>
        <dbReference type="ARBA" id="ARBA00004429"/>
    </source>
</evidence>
<feature type="transmembrane region" description="Helical" evidence="8">
    <location>
        <begin position="370"/>
        <end position="387"/>
    </location>
</feature>
<keyword evidence="6 8" id="KW-1133">Transmembrane helix</keyword>
<dbReference type="GO" id="GO:0005354">
    <property type="term" value="F:galactose transmembrane transporter activity"/>
    <property type="evidence" value="ECO:0007669"/>
    <property type="project" value="InterPro"/>
</dbReference>
<comment type="caution">
    <text evidence="10">The sequence shown here is derived from an EMBL/GenBank/DDBJ whole genome shotgun (WGS) entry which is preliminary data.</text>
</comment>
<reference evidence="10 11" key="1">
    <citation type="submission" date="2019-03" db="EMBL/GenBank/DDBJ databases">
        <title>Genomic Encyclopedia of Type Strains, Phase IV (KMG-IV): sequencing the most valuable type-strain genomes for metagenomic binning, comparative biology and taxonomic classification.</title>
        <authorList>
            <person name="Goeker M."/>
        </authorList>
    </citation>
    <scope>NUCLEOTIDE SEQUENCE [LARGE SCALE GENOMIC DNA]</scope>
    <source>
        <strain evidence="10 11">DSM 21100</strain>
    </source>
</reference>
<dbReference type="OrthoDB" id="9786665at2"/>
<protein>
    <submittedName>
        <fullName evidence="10">Glucose/galactose transporter</fullName>
    </submittedName>
</protein>
<dbReference type="RefSeq" id="WP_132129753.1">
    <property type="nucleotide sequence ID" value="NZ_CP042432.1"/>
</dbReference>
<evidence type="ECO:0000256" key="4">
    <source>
        <dbReference type="ARBA" id="ARBA00022475"/>
    </source>
</evidence>
<feature type="transmembrane region" description="Helical" evidence="8">
    <location>
        <begin position="244"/>
        <end position="265"/>
    </location>
</feature>
<evidence type="ECO:0000256" key="3">
    <source>
        <dbReference type="ARBA" id="ARBA00009120"/>
    </source>
</evidence>
<keyword evidence="7 8" id="KW-0472">Membrane</keyword>
<feature type="transmembrane region" description="Helical" evidence="8">
    <location>
        <begin position="100"/>
        <end position="122"/>
    </location>
</feature>
<feature type="transmembrane region" description="Helical" evidence="8">
    <location>
        <begin position="48"/>
        <end position="68"/>
    </location>
</feature>
<name>A0A4R3KPP4_9SPHI</name>
<feature type="transmembrane region" description="Helical" evidence="8">
    <location>
        <begin position="399"/>
        <end position="415"/>
    </location>
</feature>
<dbReference type="Proteomes" id="UP000295807">
    <property type="component" value="Unassembled WGS sequence"/>
</dbReference>
<sequence length="426" mass="46463">MSEKLKGYTYQITVIGILFFVLGFVTWLNSILIPYLRIACELTNFESYLVTFASYIAYFFMAIPSSWILKRTGLVNGMALALLVIGIGALLFIPAAMSRAYIIFLLGLFVMGTGMAILQTAVNPYATILGPVESAAKRISIMGVCNKVAGMLSPLILGAVVFKNLASEDEVNAQLAQMALDHREAFLSDLAMRVIAPAIVLAVVMLGLALLVKVSRLPEVELDEEVQPEEGAAPRQQKTSVLQFPFLVLGVFTIFFYVGVEVMAVDTIASYGSYFGFDLGTTKVFPTYVLICMVIGYFIGIITIPKYLKQDKALAIFSVMGMLFLLAALFTTGFTSIVFIALLGLAHSIMWPAIWPLALEGLGRFTKIGSALLIMGIAGGAIIPPIYGKLADVVNPQHAYWVMIPCYLFILFFAVKGHKIGRQQHG</sequence>
<proteinExistence type="inferred from homology"/>
<dbReference type="GO" id="GO:0005886">
    <property type="term" value="C:plasma membrane"/>
    <property type="evidence" value="ECO:0007669"/>
    <property type="project" value="UniProtKB-SubCell"/>
</dbReference>
<dbReference type="InterPro" id="IPR050375">
    <property type="entry name" value="MFS_TsgA-like"/>
</dbReference>
<keyword evidence="4" id="KW-1003">Cell membrane</keyword>
<dbReference type="PANTHER" id="PTHR43702">
    <property type="entry name" value="L-FUCOSE-PROTON SYMPORTER"/>
    <property type="match status" value="1"/>
</dbReference>
<keyword evidence="11" id="KW-1185">Reference proteome</keyword>
<evidence type="ECO:0000313" key="11">
    <source>
        <dbReference type="Proteomes" id="UP000295807"/>
    </source>
</evidence>
<dbReference type="Pfam" id="PF07690">
    <property type="entry name" value="MFS_1"/>
    <property type="match status" value="1"/>
</dbReference>
<dbReference type="PROSITE" id="PS50850">
    <property type="entry name" value="MFS"/>
    <property type="match status" value="1"/>
</dbReference>
<feature type="transmembrane region" description="Helical" evidence="8">
    <location>
        <begin position="337"/>
        <end position="358"/>
    </location>
</feature>
<feature type="transmembrane region" description="Helical" evidence="8">
    <location>
        <begin position="12"/>
        <end position="36"/>
    </location>
</feature>
<dbReference type="SUPFAM" id="SSF103473">
    <property type="entry name" value="MFS general substrate transporter"/>
    <property type="match status" value="1"/>
</dbReference>
<evidence type="ECO:0000256" key="6">
    <source>
        <dbReference type="ARBA" id="ARBA00022989"/>
    </source>
</evidence>
<dbReference type="CDD" id="cd17394">
    <property type="entry name" value="MFS_FucP_like"/>
    <property type="match status" value="1"/>
</dbReference>
<dbReference type="AlphaFoldDB" id="A0A4R3KPP4"/>
<feature type="transmembrane region" description="Helical" evidence="8">
    <location>
        <begin position="285"/>
        <end position="304"/>
    </location>
</feature>
<evidence type="ECO:0000256" key="7">
    <source>
        <dbReference type="ARBA" id="ARBA00023136"/>
    </source>
</evidence>